<accession>A0A0V1G1L9</accession>
<evidence type="ECO:0000313" key="1">
    <source>
        <dbReference type="EMBL" id="KRY92142.1"/>
    </source>
</evidence>
<dbReference type="AlphaFoldDB" id="A0A0V1G1L9"/>
<dbReference type="Proteomes" id="UP000054995">
    <property type="component" value="Unassembled WGS sequence"/>
</dbReference>
<keyword evidence="2" id="KW-1185">Reference proteome</keyword>
<gene>
    <name evidence="1" type="ORF">T4D_16148</name>
</gene>
<organism evidence="1 2">
    <name type="scientific">Trichinella pseudospiralis</name>
    <name type="common">Parasitic roundworm</name>
    <dbReference type="NCBI Taxonomy" id="6337"/>
    <lineage>
        <taxon>Eukaryota</taxon>
        <taxon>Metazoa</taxon>
        <taxon>Ecdysozoa</taxon>
        <taxon>Nematoda</taxon>
        <taxon>Enoplea</taxon>
        <taxon>Dorylaimia</taxon>
        <taxon>Trichinellida</taxon>
        <taxon>Trichinellidae</taxon>
        <taxon>Trichinella</taxon>
    </lineage>
</organism>
<evidence type="ECO:0000313" key="2">
    <source>
        <dbReference type="Proteomes" id="UP000054995"/>
    </source>
</evidence>
<protein>
    <submittedName>
        <fullName evidence="1">Uncharacterized protein</fullName>
    </submittedName>
</protein>
<proteinExistence type="predicted"/>
<name>A0A0V1G1L9_TRIPS</name>
<comment type="caution">
    <text evidence="1">The sequence shown here is derived from an EMBL/GenBank/DDBJ whole genome shotgun (WGS) entry which is preliminary data.</text>
</comment>
<reference evidence="1 2" key="1">
    <citation type="submission" date="2015-01" db="EMBL/GenBank/DDBJ databases">
        <title>Evolution of Trichinella species and genotypes.</title>
        <authorList>
            <person name="Korhonen P.K."/>
            <person name="Edoardo P."/>
            <person name="Giuseppe L.R."/>
            <person name="Gasser R.B."/>
        </authorList>
    </citation>
    <scope>NUCLEOTIDE SEQUENCE [LARGE SCALE GENOMIC DNA]</scope>
    <source>
        <strain evidence="1">ISS470</strain>
    </source>
</reference>
<dbReference type="EMBL" id="JYDT01000008">
    <property type="protein sequence ID" value="KRY92142.1"/>
    <property type="molecule type" value="Genomic_DNA"/>
</dbReference>
<sequence>MDRPGQLPMVGHYIPMVLQISGILAEVSICNNIEWMFNEKNKNPIAVLHRCEFYQLKIYRELQLRMMQFAEIAFALSDPHEDKLMAYFDFKEDKKCFYFQVEE</sequence>